<accession>A0ABR2VX46</accession>
<comment type="caution">
    <text evidence="1">The sequence shown here is derived from an EMBL/GenBank/DDBJ whole genome shotgun (WGS) entry which is preliminary data.</text>
</comment>
<evidence type="ECO:0000313" key="2">
    <source>
        <dbReference type="Proteomes" id="UP001479436"/>
    </source>
</evidence>
<evidence type="ECO:0008006" key="3">
    <source>
        <dbReference type="Google" id="ProtNLM"/>
    </source>
</evidence>
<reference evidence="1 2" key="1">
    <citation type="submission" date="2023-04" db="EMBL/GenBank/DDBJ databases">
        <title>Genome of Basidiobolus ranarum AG-B5.</title>
        <authorList>
            <person name="Stajich J.E."/>
            <person name="Carter-House D."/>
            <person name="Gryganskyi A."/>
        </authorList>
    </citation>
    <scope>NUCLEOTIDE SEQUENCE [LARGE SCALE GENOMIC DNA]</scope>
    <source>
        <strain evidence="1 2">AG-B5</strain>
    </source>
</reference>
<gene>
    <name evidence="1" type="ORF">K7432_009384</name>
</gene>
<dbReference type="PANTHER" id="PTHR37015">
    <property type="entry name" value="REVERSE TRANSCRIPTASE DOMAIN-CONTAINING PROTEIN"/>
    <property type="match status" value="1"/>
</dbReference>
<organism evidence="1 2">
    <name type="scientific">Basidiobolus ranarum</name>
    <dbReference type="NCBI Taxonomy" id="34480"/>
    <lineage>
        <taxon>Eukaryota</taxon>
        <taxon>Fungi</taxon>
        <taxon>Fungi incertae sedis</taxon>
        <taxon>Zoopagomycota</taxon>
        <taxon>Entomophthoromycotina</taxon>
        <taxon>Basidiobolomycetes</taxon>
        <taxon>Basidiobolales</taxon>
        <taxon>Basidiobolaceae</taxon>
        <taxon>Basidiobolus</taxon>
    </lineage>
</organism>
<dbReference type="PANTHER" id="PTHR37015:SF2">
    <property type="entry name" value="REVERSE TRANSCRIPTASE DOMAIN-CONTAINING PROTEIN"/>
    <property type="match status" value="1"/>
</dbReference>
<sequence>MDGHSQLTGSSYKDILSAITAIKLNELKSQKTRLDAHYTKTLESTEDSPTLLEKLKILCQGVKEAPIPQETPALRIENIEVLILQASSDPSTSSFLLQYWIDRLKKDINRELKRSEYAYNFGLIMSEWLSSENTSTDADSWVEIDPSASSAEVKSAKLETEQQLHDMIFEEADVDPNAVKSFLTEEIFNLHSKEDKVFLDTVIKEVGKFGDGFCERMVTVKSVKYTIDGLLKSDLLPADKQSVLQEVRENDVILREFASVLNVMLRNVATWCWPQEGIPVDLRRGIKGKYRAFMEEDIITALFLQYIGAEWCAFLKKKFISIYDSNIWIKPDVFHDFTVVGHRQKLQRSTFLLSSLPDSIKSQSKHAYDEDEEDTFAEDDSTKRGMANIKHSLLHLMNVEARLHQTLKPDQGFTIVGSDFEWFGPSIPHSVILIFLEFFGVPKIWIKFFEQYLKTPVLLPSDKSLHTRQRGVPVSHLLSTIFAETILFGLDLYIVRSTGIFLYRIHDDLWFWDSDGSKVELAWSNMKKFSDIMGLKLNQEKSGSVTVFSAEKLKNIATSNILENELPSNKKDLKTDAPPIYYGQGSLPQDTVKWGLIVLHSDGAFHIDHPSMEKFIAEMENRLSAANSVVEWVNIFNKYMTFFLRSFGQFANVFEW</sequence>
<evidence type="ECO:0000313" key="1">
    <source>
        <dbReference type="EMBL" id="KAK9708845.1"/>
    </source>
</evidence>
<dbReference type="Proteomes" id="UP001479436">
    <property type="component" value="Unassembled WGS sequence"/>
</dbReference>
<dbReference type="EMBL" id="JASJQH010007451">
    <property type="protein sequence ID" value="KAK9708845.1"/>
    <property type="molecule type" value="Genomic_DNA"/>
</dbReference>
<proteinExistence type="predicted"/>
<keyword evidence="2" id="KW-1185">Reference proteome</keyword>
<protein>
    <recommendedName>
        <fullName evidence="3">Reverse transcriptase domain-containing protein</fullName>
    </recommendedName>
</protein>
<name>A0ABR2VX46_9FUNG</name>